<organism evidence="1 2">
    <name type="scientific">Rhododendron molle</name>
    <name type="common">Chinese azalea</name>
    <name type="synonym">Azalea mollis</name>
    <dbReference type="NCBI Taxonomy" id="49168"/>
    <lineage>
        <taxon>Eukaryota</taxon>
        <taxon>Viridiplantae</taxon>
        <taxon>Streptophyta</taxon>
        <taxon>Embryophyta</taxon>
        <taxon>Tracheophyta</taxon>
        <taxon>Spermatophyta</taxon>
        <taxon>Magnoliopsida</taxon>
        <taxon>eudicotyledons</taxon>
        <taxon>Gunneridae</taxon>
        <taxon>Pentapetalae</taxon>
        <taxon>asterids</taxon>
        <taxon>Ericales</taxon>
        <taxon>Ericaceae</taxon>
        <taxon>Ericoideae</taxon>
        <taxon>Rhodoreae</taxon>
        <taxon>Rhododendron</taxon>
    </lineage>
</organism>
<sequence length="346" mass="39105">MAAPRCLMHREGGTFEELPAHDLAMQSDAAVVLDHGTDVAILVTFIQMASSHRSPYKFKQRKNKSSFSSTAAKAAVSSFSTEKSSNSTTPTNAKTSAPTVKFSENSGRLQRFNVKEKSHVGVLIKRVVDLLREKVMRGFTLLGSFSAFSQEMTRQALTTNQILEACNVDMIENKNVFENLRNNPKVVYDGRCFRYKSKHGLEDKDQVLKFLRTFPNGIDVDEIKDAYPTVMEDIQAMKAAGEIWLLSDKKKETIAYPNDLRVTINVDDDLKQLFREIELPHDMLDIEEDLVKNRMKPATDTVKRRMALALIANSEPKKKVIDFSKKKLTNSHLPELFKLPSTSKSR</sequence>
<comment type="caution">
    <text evidence="1">The sequence shown here is derived from an EMBL/GenBank/DDBJ whole genome shotgun (WGS) entry which is preliminary data.</text>
</comment>
<gene>
    <name evidence="1" type="ORF">RHMOL_Rhmol04G0373900</name>
</gene>
<reference evidence="1" key="1">
    <citation type="submission" date="2022-02" db="EMBL/GenBank/DDBJ databases">
        <title>Plant Genome Project.</title>
        <authorList>
            <person name="Zhang R.-G."/>
        </authorList>
    </citation>
    <scope>NUCLEOTIDE SEQUENCE</scope>
    <source>
        <strain evidence="1">AT1</strain>
    </source>
</reference>
<dbReference type="EMBL" id="CM046391">
    <property type="protein sequence ID" value="KAI8561849.1"/>
    <property type="molecule type" value="Genomic_DNA"/>
</dbReference>
<evidence type="ECO:0000313" key="2">
    <source>
        <dbReference type="Proteomes" id="UP001062846"/>
    </source>
</evidence>
<dbReference type="Proteomes" id="UP001062846">
    <property type="component" value="Chromosome 4"/>
</dbReference>
<protein>
    <submittedName>
        <fullName evidence="1">Uncharacterized protein</fullName>
    </submittedName>
</protein>
<keyword evidence="2" id="KW-1185">Reference proteome</keyword>
<name>A0ACC0P9X9_RHOML</name>
<proteinExistence type="predicted"/>
<evidence type="ECO:0000313" key="1">
    <source>
        <dbReference type="EMBL" id="KAI8561849.1"/>
    </source>
</evidence>
<accession>A0ACC0P9X9</accession>